<evidence type="ECO:0000256" key="4">
    <source>
        <dbReference type="ARBA" id="ARBA00022692"/>
    </source>
</evidence>
<dbReference type="PROSITE" id="PS52016">
    <property type="entry name" value="TONB_DEPENDENT_REC_3"/>
    <property type="match status" value="1"/>
</dbReference>
<feature type="domain" description="TonB-dependent receptor plug" evidence="8">
    <location>
        <begin position="108"/>
        <end position="212"/>
    </location>
</feature>
<evidence type="ECO:0000313" key="9">
    <source>
        <dbReference type="EMBL" id="KEO75670.1"/>
    </source>
</evidence>
<evidence type="ECO:0000259" key="8">
    <source>
        <dbReference type="Pfam" id="PF07715"/>
    </source>
</evidence>
<dbReference type="InterPro" id="IPR037066">
    <property type="entry name" value="Plug_dom_sf"/>
</dbReference>
<evidence type="ECO:0000256" key="5">
    <source>
        <dbReference type="ARBA" id="ARBA00023136"/>
    </source>
</evidence>
<dbReference type="SUPFAM" id="SSF56935">
    <property type="entry name" value="Porins"/>
    <property type="match status" value="1"/>
</dbReference>
<keyword evidence="5 7" id="KW-0472">Membrane</keyword>
<dbReference type="NCBIfam" id="TIGR04056">
    <property type="entry name" value="OMP_RagA_SusC"/>
    <property type="match status" value="1"/>
</dbReference>
<dbReference type="InterPro" id="IPR036942">
    <property type="entry name" value="Beta-barrel_TonB_sf"/>
</dbReference>
<dbReference type="GO" id="GO:0009279">
    <property type="term" value="C:cell outer membrane"/>
    <property type="evidence" value="ECO:0007669"/>
    <property type="project" value="UniProtKB-SubCell"/>
</dbReference>
<dbReference type="NCBIfam" id="TIGR04057">
    <property type="entry name" value="SusC_RagA_signa"/>
    <property type="match status" value="1"/>
</dbReference>
<gene>
    <name evidence="9" type="ORF">EL17_23930</name>
</gene>
<dbReference type="Proteomes" id="UP000027821">
    <property type="component" value="Unassembled WGS sequence"/>
</dbReference>
<dbReference type="Gene3D" id="2.40.170.20">
    <property type="entry name" value="TonB-dependent receptor, beta-barrel domain"/>
    <property type="match status" value="1"/>
</dbReference>
<dbReference type="Pfam" id="PF07715">
    <property type="entry name" value="Plug"/>
    <property type="match status" value="1"/>
</dbReference>
<organism evidence="9 10">
    <name type="scientific">Anditalea andensis</name>
    <dbReference type="NCBI Taxonomy" id="1048983"/>
    <lineage>
        <taxon>Bacteria</taxon>
        <taxon>Pseudomonadati</taxon>
        <taxon>Bacteroidota</taxon>
        <taxon>Cytophagia</taxon>
        <taxon>Cytophagales</taxon>
        <taxon>Cytophagaceae</taxon>
        <taxon>Anditalea</taxon>
    </lineage>
</organism>
<sequence>MFSKVQAQSETYPFRGKIRDDVSGDFLQGALIRIKDSETYTISDRAGVFALGLVEGEHSLVISFLGYDSLLATVSVPYQLEQDFVLVPSGLSMNEVEVVSTGYQQLPKERATGSFVKVDQELVNRRVSTNLLDRLEDVTSGLIFNRTGPATDVISIRGRSTLFANTQPLIVIDNFPYDGPLESINPNDVESITVLRDAAAASIWGARAGNGVIVITTKKGGINAPRVSFNTNLNYIEKPDLFYVPIISNDDRIWAERSLFGRGSFLSLENSVNRPVLSPVVETLIAERDRVISASEAASRIEGFRNQDIRRDFMEHFYRPQLNQQHSLSIAGGTKVHRYHYSMGLDHNMENLQANSNGRVTIGAQNQWKLLREKFNVNASLYFTRINREVGTEMPNQFYQFESLTDEVGNPIPIIQRYNQRFVNSEIVEGLLDWRYIPLNELGRLQNRNEQNDFRINLSMGYQILPGLKSEILYQYWQNISIGNNIIARDLFYTRDLINQYTQVANDGSIDRPVPEGDILDLSMASAYSHSLRAQFHYNKEWETNHELNALAGYEIKDLQAERNTARYYGYNEQLAVSRPVDHITRFSLFHNGFQSSIPPNTMHGGSIDRFVSYYFNAGYSLRRKYNLSVSARRDASNIFGVDTNQKGVPLWSAGAGWVISGEDYYNLGMLPYLKVRSSYGINGNIDKSLSALTTVQYYTNYQFDIPAGELGGQIINPANPMLRWEQIKIWNIGLDFESRNSRISGSIEYFSKIGADLIGDAPLPPSTGLVRFRGNTSGTVGRGLDLDLQTKNLTGALKWQTNFLYSHIVEKVTDYFYQGSVLNYLAQSDGIMVPLEGRPLFSIFSLPWAGLDPDTGNPLGYLNGEVSNNYAAIFSSTIPETLLYHGPRRPTSFGAIRNTLSYKGFFLSANITYRLGYYYRRESINYATIFAGNGGHADFAQRWQLPGDEQFTSVPSMPLTNNNQRNNFYRYAEHLVERGDHIRLQDIRLSYLFHRKKLPWLPFQNAEMYTYANNLGILWKASDDPLDPDFRTMKPLTSVAAGIRIDF</sequence>
<dbReference type="InterPro" id="IPR023997">
    <property type="entry name" value="TonB-dep_OMP_SusC/RagA_CS"/>
</dbReference>
<dbReference type="InterPro" id="IPR023996">
    <property type="entry name" value="TonB-dep_OMP_SusC/RagA"/>
</dbReference>
<keyword evidence="4 7" id="KW-0812">Transmembrane</keyword>
<evidence type="ECO:0000256" key="6">
    <source>
        <dbReference type="ARBA" id="ARBA00023237"/>
    </source>
</evidence>
<evidence type="ECO:0000256" key="2">
    <source>
        <dbReference type="ARBA" id="ARBA00022448"/>
    </source>
</evidence>
<dbReference type="Gene3D" id="2.60.40.1120">
    <property type="entry name" value="Carboxypeptidase-like, regulatory domain"/>
    <property type="match status" value="1"/>
</dbReference>
<name>A0A074L5D6_9BACT</name>
<dbReference type="STRING" id="1048983.EL17_23930"/>
<dbReference type="Pfam" id="PF13715">
    <property type="entry name" value="CarbopepD_reg_2"/>
    <property type="match status" value="1"/>
</dbReference>
<protein>
    <recommendedName>
        <fullName evidence="8">TonB-dependent receptor plug domain-containing protein</fullName>
    </recommendedName>
</protein>
<proteinExistence type="inferred from homology"/>
<keyword evidence="3 7" id="KW-1134">Transmembrane beta strand</keyword>
<keyword evidence="2 7" id="KW-0813">Transport</keyword>
<dbReference type="AlphaFoldDB" id="A0A074L5D6"/>
<comment type="subcellular location">
    <subcellularLocation>
        <location evidence="1 7">Cell outer membrane</location>
        <topology evidence="1 7">Multi-pass membrane protein</topology>
    </subcellularLocation>
</comment>
<keyword evidence="6 7" id="KW-0998">Cell outer membrane</keyword>
<dbReference type="InterPro" id="IPR039426">
    <property type="entry name" value="TonB-dep_rcpt-like"/>
</dbReference>
<evidence type="ECO:0000256" key="3">
    <source>
        <dbReference type="ARBA" id="ARBA00022452"/>
    </source>
</evidence>
<evidence type="ECO:0000256" key="1">
    <source>
        <dbReference type="ARBA" id="ARBA00004571"/>
    </source>
</evidence>
<dbReference type="eggNOG" id="COG4771">
    <property type="taxonomic scope" value="Bacteria"/>
</dbReference>
<reference evidence="9 10" key="1">
    <citation type="submission" date="2014-04" db="EMBL/GenBank/DDBJ databases">
        <title>Characterization and application of a salt tolerant electro-active bacterium.</title>
        <authorList>
            <person name="Yang L."/>
            <person name="Wei S."/>
            <person name="Tay Q.X.M."/>
        </authorList>
    </citation>
    <scope>NUCLEOTIDE SEQUENCE [LARGE SCALE GENOMIC DNA]</scope>
    <source>
        <strain evidence="9 10">LY1</strain>
    </source>
</reference>
<accession>A0A074L5D6</accession>
<comment type="similarity">
    <text evidence="7">Belongs to the TonB-dependent receptor family.</text>
</comment>
<dbReference type="InterPro" id="IPR008969">
    <property type="entry name" value="CarboxyPept-like_regulatory"/>
</dbReference>
<comment type="caution">
    <text evidence="9">The sequence shown here is derived from an EMBL/GenBank/DDBJ whole genome shotgun (WGS) entry which is preliminary data.</text>
</comment>
<dbReference type="SUPFAM" id="SSF49464">
    <property type="entry name" value="Carboxypeptidase regulatory domain-like"/>
    <property type="match status" value="1"/>
</dbReference>
<evidence type="ECO:0000313" key="10">
    <source>
        <dbReference type="Proteomes" id="UP000027821"/>
    </source>
</evidence>
<dbReference type="InterPro" id="IPR012910">
    <property type="entry name" value="Plug_dom"/>
</dbReference>
<keyword evidence="10" id="KW-1185">Reference proteome</keyword>
<evidence type="ECO:0000256" key="7">
    <source>
        <dbReference type="PROSITE-ProRule" id="PRU01360"/>
    </source>
</evidence>
<dbReference type="EMBL" id="JMIH01000005">
    <property type="protein sequence ID" value="KEO75670.1"/>
    <property type="molecule type" value="Genomic_DNA"/>
</dbReference>
<dbReference type="Gene3D" id="2.170.130.10">
    <property type="entry name" value="TonB-dependent receptor, plug domain"/>
    <property type="match status" value="1"/>
</dbReference>